<keyword evidence="3" id="KW-1185">Reference proteome</keyword>
<reference evidence="2 3" key="1">
    <citation type="journal article" date="2021" name="bioRxiv">
        <title>Chromosome-scale and haplotype-resolved genome assembly of a tetraploid potato cultivar.</title>
        <authorList>
            <person name="Sun H."/>
            <person name="Jiao W.-B."/>
            <person name="Krause K."/>
            <person name="Campoy J.A."/>
            <person name="Goel M."/>
            <person name="Folz-Donahue K."/>
            <person name="Kukat C."/>
            <person name="Huettel B."/>
            <person name="Schneeberger K."/>
        </authorList>
    </citation>
    <scope>NUCLEOTIDE SEQUENCE [LARGE SCALE GENOMIC DNA]</scope>
    <source>
        <strain evidence="2">SolTubOtavaFocal</strain>
        <tissue evidence="2">Leaves</tissue>
    </source>
</reference>
<evidence type="ECO:0000313" key="3">
    <source>
        <dbReference type="Proteomes" id="UP000826656"/>
    </source>
</evidence>
<protein>
    <submittedName>
        <fullName evidence="2">Uncharacterized protein</fullName>
    </submittedName>
</protein>
<comment type="caution">
    <text evidence="2">The sequence shown here is derived from an EMBL/GenBank/DDBJ whole genome shotgun (WGS) entry which is preliminary data.</text>
</comment>
<dbReference type="Proteomes" id="UP000826656">
    <property type="component" value="Unassembled WGS sequence"/>
</dbReference>
<evidence type="ECO:0000313" key="2">
    <source>
        <dbReference type="EMBL" id="KAH0768695.1"/>
    </source>
</evidence>
<name>A0ABQ7VKB5_SOLTU</name>
<evidence type="ECO:0000256" key="1">
    <source>
        <dbReference type="SAM" id="MobiDB-lite"/>
    </source>
</evidence>
<dbReference type="EMBL" id="JAIVGD010000011">
    <property type="protein sequence ID" value="KAH0768695.1"/>
    <property type="molecule type" value="Genomic_DNA"/>
</dbReference>
<feature type="region of interest" description="Disordered" evidence="1">
    <location>
        <begin position="1"/>
        <end position="70"/>
    </location>
</feature>
<accession>A0ABQ7VKB5</accession>
<organism evidence="2 3">
    <name type="scientific">Solanum tuberosum</name>
    <name type="common">Potato</name>
    <dbReference type="NCBI Taxonomy" id="4113"/>
    <lineage>
        <taxon>Eukaryota</taxon>
        <taxon>Viridiplantae</taxon>
        <taxon>Streptophyta</taxon>
        <taxon>Embryophyta</taxon>
        <taxon>Tracheophyta</taxon>
        <taxon>Spermatophyta</taxon>
        <taxon>Magnoliopsida</taxon>
        <taxon>eudicotyledons</taxon>
        <taxon>Gunneridae</taxon>
        <taxon>Pentapetalae</taxon>
        <taxon>asterids</taxon>
        <taxon>lamiids</taxon>
        <taxon>Solanales</taxon>
        <taxon>Solanaceae</taxon>
        <taxon>Solanoideae</taxon>
        <taxon>Solaneae</taxon>
        <taxon>Solanum</taxon>
    </lineage>
</organism>
<gene>
    <name evidence="2" type="ORF">KY290_012676</name>
</gene>
<proteinExistence type="predicted"/>
<sequence>MADRCVQATAHAGCPRPTSAERCVRSKGDGRPTSGERCVRSKGDGRPTSAERCVRSKGDAGSPRPTSADR</sequence>